<gene>
    <name evidence="2" type="ORF">A1O1_06900</name>
</gene>
<dbReference type="PANTHER" id="PTHR36167:SF3">
    <property type="entry name" value="C2H2 FINGER DOMAIN TRANSCRIPTION FACTOR (EUROFUNG)-RELATED"/>
    <property type="match status" value="1"/>
</dbReference>
<dbReference type="AlphaFoldDB" id="W9Y212"/>
<dbReference type="OrthoDB" id="4121285at2759"/>
<dbReference type="eggNOG" id="ENOG502RS7S">
    <property type="taxonomic scope" value="Eukaryota"/>
</dbReference>
<dbReference type="STRING" id="1182541.W9Y212"/>
<dbReference type="Proteomes" id="UP000019484">
    <property type="component" value="Unassembled WGS sequence"/>
</dbReference>
<feature type="compositionally biased region" description="Low complexity" evidence="1">
    <location>
        <begin position="723"/>
        <end position="743"/>
    </location>
</feature>
<dbReference type="EMBL" id="AMWN01000006">
    <property type="protein sequence ID" value="EXJ83281.1"/>
    <property type="molecule type" value="Genomic_DNA"/>
</dbReference>
<sequence length="807" mass="91782">MAEVGLVASVFGIASLAASVSKTLFDLGYTMRHAREQIHEIAGEVTTFTTIIRQLGVVLKTQKGSFTDEAEKMVESSMKDCKRLCKTIRRQVRRKKESLVPVRWLFKKKRAEELKRRMDALRSVLGLMLQVVQMGRKIESDATVPDALSELREEMKMLKNEVLAYHRSLPKLQEAERDLQTPTHPIPNRRERIYSHHGRRSPVFHYPNRPPVYRADSAAPAFVPLDSPHRQQGRYEERLGDHWEDPSIPVHPYPGNEYDTADSNFSDYAPPPTPIVREEEKPKDDLHISGDEVEKGPVSQIRPLRTEHGHQAIPRLTYHASQRLIAAMPYNPTAPIRPPAGPARLTASTTQLHARHVSNPTSPDDEATNALKLLFTRWTKVNPRLIEDVLDKDIPSARPPPIIPTDPLSDETGSESDASRGRRPWYDVDSDLSSAYSRSRSRHRPHSPHEPSNSYERPRRGTPPLLGPDSVNWGTPAYRYTAGQMFPVLRDAWRSPQFEEPPLAKLLATVNARFVWMVRNPEELTYWVDGQACVRYRMTPPSHMYMMPEKSETILPKQWVLKEVAELFGFVCNEDGAAHWVIDKTLTYVEVRQLVEVSSHLIEKDIRKMAQDKVQNWNVDTGAEYRRPETSNVPPPFPYFPPDQPPGQHTGPLLPMPGTMDVQLTRGEIPPLQSAADSANHPEEKTSRDNDGEYETGEEEPEESMSVLSSQISYKERLTPSRSNKSNQGGTSSSSNVSPPSTGRKVQVGTESRKNHDPDRTRDSKFSRYSRDERKKVRPLQTVVSSQAQSQATDTGNRRRHRDRKRY</sequence>
<evidence type="ECO:0000256" key="1">
    <source>
        <dbReference type="SAM" id="MobiDB-lite"/>
    </source>
</evidence>
<dbReference type="RefSeq" id="XP_007725967.1">
    <property type="nucleotide sequence ID" value="XM_007727777.1"/>
</dbReference>
<feature type="compositionally biased region" description="Low complexity" evidence="1">
    <location>
        <begin position="781"/>
        <end position="793"/>
    </location>
</feature>
<feature type="compositionally biased region" description="Acidic residues" evidence="1">
    <location>
        <begin position="692"/>
        <end position="703"/>
    </location>
</feature>
<reference evidence="2 3" key="1">
    <citation type="submission" date="2013-03" db="EMBL/GenBank/DDBJ databases">
        <title>The Genome Sequence of Capronia coronata CBS 617.96.</title>
        <authorList>
            <consortium name="The Broad Institute Genomics Platform"/>
            <person name="Cuomo C."/>
            <person name="de Hoog S."/>
            <person name="Gorbushina A."/>
            <person name="Walker B."/>
            <person name="Young S.K."/>
            <person name="Zeng Q."/>
            <person name="Gargeya S."/>
            <person name="Fitzgerald M."/>
            <person name="Haas B."/>
            <person name="Abouelleil A."/>
            <person name="Allen A.W."/>
            <person name="Alvarado L."/>
            <person name="Arachchi H.M."/>
            <person name="Berlin A.M."/>
            <person name="Chapman S.B."/>
            <person name="Gainer-Dewar J."/>
            <person name="Goldberg J."/>
            <person name="Griggs A."/>
            <person name="Gujja S."/>
            <person name="Hansen M."/>
            <person name="Howarth C."/>
            <person name="Imamovic A."/>
            <person name="Ireland A."/>
            <person name="Larimer J."/>
            <person name="McCowan C."/>
            <person name="Murphy C."/>
            <person name="Pearson M."/>
            <person name="Poon T.W."/>
            <person name="Priest M."/>
            <person name="Roberts A."/>
            <person name="Saif S."/>
            <person name="Shea T."/>
            <person name="Sisk P."/>
            <person name="Sykes S."/>
            <person name="Wortman J."/>
            <person name="Nusbaum C."/>
            <person name="Birren B."/>
        </authorList>
    </citation>
    <scope>NUCLEOTIDE SEQUENCE [LARGE SCALE GENOMIC DNA]</scope>
    <source>
        <strain evidence="2 3">CBS 617.96</strain>
    </source>
</reference>
<organism evidence="2 3">
    <name type="scientific">Capronia coronata CBS 617.96</name>
    <dbReference type="NCBI Taxonomy" id="1182541"/>
    <lineage>
        <taxon>Eukaryota</taxon>
        <taxon>Fungi</taxon>
        <taxon>Dikarya</taxon>
        <taxon>Ascomycota</taxon>
        <taxon>Pezizomycotina</taxon>
        <taxon>Eurotiomycetes</taxon>
        <taxon>Chaetothyriomycetidae</taxon>
        <taxon>Chaetothyriales</taxon>
        <taxon>Herpotrichiellaceae</taxon>
        <taxon>Capronia</taxon>
    </lineage>
</organism>
<evidence type="ECO:0000313" key="2">
    <source>
        <dbReference type="EMBL" id="EXJ83281.1"/>
    </source>
</evidence>
<feature type="compositionally biased region" description="Basic and acidic residues" evidence="1">
    <location>
        <begin position="751"/>
        <end position="775"/>
    </location>
</feature>
<feature type="region of interest" description="Disordered" evidence="1">
    <location>
        <begin position="621"/>
        <end position="807"/>
    </location>
</feature>
<feature type="compositionally biased region" description="Basic and acidic residues" evidence="1">
    <location>
        <begin position="417"/>
        <end position="426"/>
    </location>
</feature>
<dbReference type="HOGENOM" id="CLU_349160_0_0_1"/>
<proteinExistence type="predicted"/>
<feature type="compositionally biased region" description="Basic and acidic residues" evidence="1">
    <location>
        <begin position="680"/>
        <end position="691"/>
    </location>
</feature>
<protein>
    <recommendedName>
        <fullName evidence="4">Fungal N-terminal domain-containing protein</fullName>
    </recommendedName>
</protein>
<feature type="compositionally biased region" description="Pro residues" evidence="1">
    <location>
        <begin position="633"/>
        <end position="645"/>
    </location>
</feature>
<evidence type="ECO:0000313" key="3">
    <source>
        <dbReference type="Proteomes" id="UP000019484"/>
    </source>
</evidence>
<comment type="caution">
    <text evidence="2">The sequence shown here is derived from an EMBL/GenBank/DDBJ whole genome shotgun (WGS) entry which is preliminary data.</text>
</comment>
<feature type="compositionally biased region" description="Basic residues" evidence="1">
    <location>
        <begin position="798"/>
        <end position="807"/>
    </location>
</feature>
<dbReference type="InterPro" id="IPR039327">
    <property type="entry name" value="CON7-like"/>
</dbReference>
<accession>W9Y212</accession>
<keyword evidence="3" id="KW-1185">Reference proteome</keyword>
<name>W9Y212_9EURO</name>
<dbReference type="PANTHER" id="PTHR36167">
    <property type="entry name" value="C2H2 FINGER DOMAIN TRANSCRIPTION FACTOR (EUROFUNG)-RELATED"/>
    <property type="match status" value="1"/>
</dbReference>
<dbReference type="GeneID" id="19161766"/>
<evidence type="ECO:0008006" key="4">
    <source>
        <dbReference type="Google" id="ProtNLM"/>
    </source>
</evidence>
<feature type="region of interest" description="Disordered" evidence="1">
    <location>
        <begin position="392"/>
        <end position="470"/>
    </location>
</feature>
<dbReference type="GO" id="GO:0006355">
    <property type="term" value="P:regulation of DNA-templated transcription"/>
    <property type="evidence" value="ECO:0007669"/>
    <property type="project" value="InterPro"/>
</dbReference>